<evidence type="ECO:0000313" key="3">
    <source>
        <dbReference type="Proteomes" id="UP000233414"/>
    </source>
</evidence>
<sequence length="176" mass="20251">MAPKEQENQNDEEILKEESLYHEAISKARKVHSLTSALKEAVSLGFLLKENIKNHRVEVFIIAGVIAGAVDLSDMAFLGIDSLITGWGKFFCILTLFIFLFGKGRWKTKALRWVIIRILFITGFVEFIPFLSMLPMWTISVFYFCYKSKNEAQKNQLELDEILKKTTQLENKIAQL</sequence>
<feature type="transmembrane region" description="Helical" evidence="1">
    <location>
        <begin position="84"/>
        <end position="102"/>
    </location>
</feature>
<dbReference type="EMBL" id="PGYQ01000001">
    <property type="protein sequence ID" value="PKL72650.1"/>
    <property type="molecule type" value="Genomic_DNA"/>
</dbReference>
<dbReference type="AlphaFoldDB" id="A0A2N1UP74"/>
<accession>A0A2N1UP74</accession>
<protein>
    <submittedName>
        <fullName evidence="2">Uncharacterized protein</fullName>
    </submittedName>
</protein>
<gene>
    <name evidence="2" type="ORF">CVV26_00040</name>
</gene>
<organism evidence="2 3">
    <name type="scientific">Candidatus Kuenenbacteria bacterium HGW-Kuenenbacteria-1</name>
    <dbReference type="NCBI Taxonomy" id="2013812"/>
    <lineage>
        <taxon>Bacteria</taxon>
        <taxon>Candidatus Kueneniibacteriota</taxon>
    </lineage>
</organism>
<keyword evidence="1" id="KW-0472">Membrane</keyword>
<comment type="caution">
    <text evidence="2">The sequence shown here is derived from an EMBL/GenBank/DDBJ whole genome shotgun (WGS) entry which is preliminary data.</text>
</comment>
<feature type="transmembrane region" description="Helical" evidence="1">
    <location>
        <begin position="59"/>
        <end position="78"/>
    </location>
</feature>
<evidence type="ECO:0000313" key="2">
    <source>
        <dbReference type="EMBL" id="PKL72650.1"/>
    </source>
</evidence>
<reference evidence="2 3" key="1">
    <citation type="journal article" date="2017" name="ISME J.">
        <title>Potential for microbial H2 and metal transformations associated with novel bacteria and archaea in deep terrestrial subsurface sediments.</title>
        <authorList>
            <person name="Hernsdorf A.W."/>
            <person name="Amano Y."/>
            <person name="Miyakawa K."/>
            <person name="Ise K."/>
            <person name="Suzuki Y."/>
            <person name="Anantharaman K."/>
            <person name="Probst A."/>
            <person name="Burstein D."/>
            <person name="Thomas B.C."/>
            <person name="Banfield J.F."/>
        </authorList>
    </citation>
    <scope>NUCLEOTIDE SEQUENCE [LARGE SCALE GENOMIC DNA]</scope>
    <source>
        <strain evidence="2">HGW-Kuenenbacteria-1</strain>
    </source>
</reference>
<proteinExistence type="predicted"/>
<evidence type="ECO:0000256" key="1">
    <source>
        <dbReference type="SAM" id="Phobius"/>
    </source>
</evidence>
<feature type="transmembrane region" description="Helical" evidence="1">
    <location>
        <begin position="114"/>
        <end position="144"/>
    </location>
</feature>
<keyword evidence="1" id="KW-0812">Transmembrane</keyword>
<keyword evidence="1" id="KW-1133">Transmembrane helix</keyword>
<dbReference type="Proteomes" id="UP000233414">
    <property type="component" value="Unassembled WGS sequence"/>
</dbReference>
<name>A0A2N1UP74_9BACT</name>